<reference evidence="1 2" key="1">
    <citation type="submission" date="2016-06" db="EMBL/GenBank/DDBJ databases">
        <authorList>
            <person name="Kjaerup R.B."/>
            <person name="Dalgaard T.S."/>
            <person name="Juul-Madsen H.R."/>
        </authorList>
    </citation>
    <scope>NUCLEOTIDE SEQUENCE [LARGE SCALE GENOMIC DNA]</scope>
    <source>
        <strain evidence="1 2">1276495.2</strain>
    </source>
</reference>
<dbReference type="InterPro" id="IPR009282">
    <property type="entry name" value="DUF937"/>
</dbReference>
<protein>
    <recommendedName>
        <fullName evidence="3">DUF937 domain-containing protein</fullName>
    </recommendedName>
</protein>
<dbReference type="RefSeq" id="WP_065141113.1">
    <property type="nucleotide sequence ID" value="NZ_LZLM01000101.1"/>
</dbReference>
<gene>
    <name evidence="1" type="ORF">A5640_19645</name>
</gene>
<sequence>MADLDDLYQQIPTAELATRLGADEGEVDKAVHTLVPVLLSGLQRRSQDPEHASRIESAASGHAARGLLDAGGGPTLDQVDENDGHQAVSTLFGGKDTDEVASALAVGGAGNSDLLKQLLPVVLPIVLAYIGKQLGSGNAQETGAQKGSGGLGDILGSILGGGNDKGLGGILGNVLSGKGGGLGELLGGLLGGRK</sequence>
<dbReference type="EMBL" id="LZLM01000101">
    <property type="protein sequence ID" value="OBJ83020.1"/>
    <property type="molecule type" value="Genomic_DNA"/>
</dbReference>
<name>A0A1A3KDA6_MYCAS</name>
<comment type="caution">
    <text evidence="1">The sequence shown here is derived from an EMBL/GenBank/DDBJ whole genome shotgun (WGS) entry which is preliminary data.</text>
</comment>
<evidence type="ECO:0000313" key="2">
    <source>
        <dbReference type="Proteomes" id="UP000093925"/>
    </source>
</evidence>
<proteinExistence type="predicted"/>
<evidence type="ECO:0008006" key="3">
    <source>
        <dbReference type="Google" id="ProtNLM"/>
    </source>
</evidence>
<organism evidence="1 2">
    <name type="scientific">Mycobacterium asiaticum</name>
    <dbReference type="NCBI Taxonomy" id="1790"/>
    <lineage>
        <taxon>Bacteria</taxon>
        <taxon>Bacillati</taxon>
        <taxon>Actinomycetota</taxon>
        <taxon>Actinomycetes</taxon>
        <taxon>Mycobacteriales</taxon>
        <taxon>Mycobacteriaceae</taxon>
        <taxon>Mycobacterium</taxon>
    </lineage>
</organism>
<evidence type="ECO:0000313" key="1">
    <source>
        <dbReference type="EMBL" id="OBJ83020.1"/>
    </source>
</evidence>
<dbReference type="Pfam" id="PF06078">
    <property type="entry name" value="DUF937"/>
    <property type="match status" value="1"/>
</dbReference>
<dbReference type="AlphaFoldDB" id="A0A1A3KDA6"/>
<accession>A0A1A3KDA6</accession>
<dbReference type="Proteomes" id="UP000093925">
    <property type="component" value="Unassembled WGS sequence"/>
</dbReference>